<dbReference type="EMBL" id="MU157837">
    <property type="protein sequence ID" value="KAF9530985.1"/>
    <property type="molecule type" value="Genomic_DNA"/>
</dbReference>
<keyword evidence="2" id="KW-1185">Reference proteome</keyword>
<comment type="caution">
    <text evidence="1">The sequence shown here is derived from an EMBL/GenBank/DDBJ whole genome shotgun (WGS) entry which is preliminary data.</text>
</comment>
<protein>
    <submittedName>
        <fullName evidence="1">Uncharacterized protein</fullName>
    </submittedName>
</protein>
<accession>A0A9P6EKX3</accession>
<dbReference type="Proteomes" id="UP000807306">
    <property type="component" value="Unassembled WGS sequence"/>
</dbReference>
<organism evidence="1 2">
    <name type="scientific">Crepidotus variabilis</name>
    <dbReference type="NCBI Taxonomy" id="179855"/>
    <lineage>
        <taxon>Eukaryota</taxon>
        <taxon>Fungi</taxon>
        <taxon>Dikarya</taxon>
        <taxon>Basidiomycota</taxon>
        <taxon>Agaricomycotina</taxon>
        <taxon>Agaricomycetes</taxon>
        <taxon>Agaricomycetidae</taxon>
        <taxon>Agaricales</taxon>
        <taxon>Agaricineae</taxon>
        <taxon>Crepidotaceae</taxon>
        <taxon>Crepidotus</taxon>
    </lineage>
</organism>
<proteinExistence type="predicted"/>
<sequence length="182" mass="20731">MPKTRIYNIKMSPGVFDLHKDQEYKPSFGNLATKFFLNHRSLSIAFLIKSVIFFKKNEVGLVKTDNSGNQGFGNPTVEGKNIPPGLPDPSPVTWAITQEITLEKYQPVVAGGLPVILFSVFQELEERLRVSCERYCLDPNRLPIELYFAKRAANRGTRIFRLSQPLPTTKMSAYFSYFSHRP</sequence>
<evidence type="ECO:0000313" key="2">
    <source>
        <dbReference type="Proteomes" id="UP000807306"/>
    </source>
</evidence>
<evidence type="ECO:0000313" key="1">
    <source>
        <dbReference type="EMBL" id="KAF9530985.1"/>
    </source>
</evidence>
<reference evidence="1" key="1">
    <citation type="submission" date="2020-11" db="EMBL/GenBank/DDBJ databases">
        <authorList>
            <consortium name="DOE Joint Genome Institute"/>
            <person name="Ahrendt S."/>
            <person name="Riley R."/>
            <person name="Andreopoulos W."/>
            <person name="Labutti K."/>
            <person name="Pangilinan J."/>
            <person name="Ruiz-Duenas F.J."/>
            <person name="Barrasa J.M."/>
            <person name="Sanchez-Garcia M."/>
            <person name="Camarero S."/>
            <person name="Miyauchi S."/>
            <person name="Serrano A."/>
            <person name="Linde D."/>
            <person name="Babiker R."/>
            <person name="Drula E."/>
            <person name="Ayuso-Fernandez I."/>
            <person name="Pacheco R."/>
            <person name="Padilla G."/>
            <person name="Ferreira P."/>
            <person name="Barriuso J."/>
            <person name="Kellner H."/>
            <person name="Castanera R."/>
            <person name="Alfaro M."/>
            <person name="Ramirez L."/>
            <person name="Pisabarro A.G."/>
            <person name="Kuo A."/>
            <person name="Tritt A."/>
            <person name="Lipzen A."/>
            <person name="He G."/>
            <person name="Yan M."/>
            <person name="Ng V."/>
            <person name="Cullen D."/>
            <person name="Martin F."/>
            <person name="Rosso M.-N."/>
            <person name="Henrissat B."/>
            <person name="Hibbett D."/>
            <person name="Martinez A.T."/>
            <person name="Grigoriev I.V."/>
        </authorList>
    </citation>
    <scope>NUCLEOTIDE SEQUENCE</scope>
    <source>
        <strain evidence="1">CBS 506.95</strain>
    </source>
</reference>
<dbReference type="AlphaFoldDB" id="A0A9P6EKX3"/>
<gene>
    <name evidence="1" type="ORF">CPB83DRAFT_148245</name>
</gene>
<name>A0A9P6EKX3_9AGAR</name>